<organism evidence="1 2">
    <name type="scientific">Cyclobacterium xiamenense</name>
    <dbReference type="NCBI Taxonomy" id="1297121"/>
    <lineage>
        <taxon>Bacteria</taxon>
        <taxon>Pseudomonadati</taxon>
        <taxon>Bacteroidota</taxon>
        <taxon>Cytophagia</taxon>
        <taxon>Cytophagales</taxon>
        <taxon>Cyclobacteriaceae</taxon>
        <taxon>Cyclobacterium</taxon>
    </lineage>
</organism>
<sequence length="276" mass="30455">MRTVNQFFASTIGGNSLLFENASVVLSPFLIRPEYTGACWRVRRVSDAVLLDVGFDGGGMVSEAELVAFLGTGQGRLHTYYNQVGANHAIAPATTQEPLVWDNGFVTGLEGLPAVDFEGTANRRMIFESMVESITTNGSLCLAVIDRIDTASLQQIFSNRTENTQFRSSSAHELAFAGVASPGASLNAISAKKIVGFEINTVNEEAVIFDEYIEGPISYFSLLNTPSWRFNQLGARNVTGEVYRGRIHELFFFEDRLLTNRRNIIKNRKSIYHPGL</sequence>
<evidence type="ECO:0000313" key="1">
    <source>
        <dbReference type="EMBL" id="SEJ15501.1"/>
    </source>
</evidence>
<dbReference type="EMBL" id="FNZH01000002">
    <property type="protein sequence ID" value="SEJ15501.1"/>
    <property type="molecule type" value="Genomic_DNA"/>
</dbReference>
<name>A0A1H6WEP4_9BACT</name>
<accession>A0A1H6WEP4</accession>
<protein>
    <submittedName>
        <fullName evidence="1">Uncharacterized protein</fullName>
    </submittedName>
</protein>
<keyword evidence="2" id="KW-1185">Reference proteome</keyword>
<dbReference type="Proteomes" id="UP000199403">
    <property type="component" value="Unassembled WGS sequence"/>
</dbReference>
<dbReference type="OrthoDB" id="9765957at2"/>
<evidence type="ECO:0000313" key="2">
    <source>
        <dbReference type="Proteomes" id="UP000199403"/>
    </source>
</evidence>
<dbReference type="Gene3D" id="2.60.120.200">
    <property type="match status" value="1"/>
</dbReference>
<dbReference type="STRING" id="1416801.SAMN05192553_102660"/>
<reference evidence="2" key="1">
    <citation type="submission" date="2016-10" db="EMBL/GenBank/DDBJ databases">
        <authorList>
            <person name="Varghese N."/>
            <person name="Submissions S."/>
        </authorList>
    </citation>
    <scope>NUCLEOTIDE SEQUENCE [LARGE SCALE GENOMIC DNA]</scope>
    <source>
        <strain evidence="2">IBRC-M 10761</strain>
    </source>
</reference>
<proteinExistence type="predicted"/>
<dbReference type="AlphaFoldDB" id="A0A1H6WEP4"/>
<gene>
    <name evidence="1" type="ORF">SAMN05192553_102660</name>
</gene>
<dbReference type="RefSeq" id="WP_092171873.1">
    <property type="nucleotide sequence ID" value="NZ_FNZH01000002.1"/>
</dbReference>